<evidence type="ECO:0000313" key="2">
    <source>
        <dbReference type="EMBL" id="QHT36074.1"/>
    </source>
</evidence>
<keyword evidence="1" id="KW-1133">Transmembrane helix</keyword>
<keyword evidence="1" id="KW-0812">Transmembrane</keyword>
<sequence>MENLDNLTKNSSSKEGFFKHVFNFDADSKSELLNIVQYAIIAVIPVIILNKATQRFIPEADDEKNSLELLAEIIIQLLTMFLGIFFINRFITYFPTYSGEKYPEFNVTTIVLAVLVIVLSLQTKLGEKVSILVDRLMELWDGTNSSNDKNKKGGKDGKVKVSQPISQGTMAQSAMNQSMMAGTTSISQLPSYASGNQMPPSMPPQMPDYNNMYQNDQGSPSTSDYGTFGGLMAANEALGGSFGSSF</sequence>
<organism evidence="2">
    <name type="scientific">viral metagenome</name>
    <dbReference type="NCBI Taxonomy" id="1070528"/>
    <lineage>
        <taxon>unclassified sequences</taxon>
        <taxon>metagenomes</taxon>
        <taxon>organismal metagenomes</taxon>
    </lineage>
</organism>
<proteinExistence type="predicted"/>
<protein>
    <submittedName>
        <fullName evidence="2">Uncharacterized protein</fullName>
    </submittedName>
</protein>
<keyword evidence="1" id="KW-0472">Membrane</keyword>
<dbReference type="AlphaFoldDB" id="A0A6C0F4C5"/>
<reference evidence="2" key="1">
    <citation type="journal article" date="2020" name="Nature">
        <title>Giant virus diversity and host interactions through global metagenomics.</title>
        <authorList>
            <person name="Schulz F."/>
            <person name="Roux S."/>
            <person name="Paez-Espino D."/>
            <person name="Jungbluth S."/>
            <person name="Walsh D.A."/>
            <person name="Denef V.J."/>
            <person name="McMahon K.D."/>
            <person name="Konstantinidis K.T."/>
            <person name="Eloe-Fadrosh E.A."/>
            <person name="Kyrpides N.C."/>
            <person name="Woyke T."/>
        </authorList>
    </citation>
    <scope>NUCLEOTIDE SEQUENCE</scope>
    <source>
        <strain evidence="2">GVMAG-M-3300009182-46</strain>
    </source>
</reference>
<feature type="transmembrane region" description="Helical" evidence="1">
    <location>
        <begin position="32"/>
        <end position="49"/>
    </location>
</feature>
<feature type="transmembrane region" description="Helical" evidence="1">
    <location>
        <begin position="69"/>
        <end position="91"/>
    </location>
</feature>
<feature type="transmembrane region" description="Helical" evidence="1">
    <location>
        <begin position="103"/>
        <end position="121"/>
    </location>
</feature>
<name>A0A6C0F4C5_9ZZZZ</name>
<evidence type="ECO:0000256" key="1">
    <source>
        <dbReference type="SAM" id="Phobius"/>
    </source>
</evidence>
<accession>A0A6C0F4C5</accession>
<dbReference type="EMBL" id="MN739030">
    <property type="protein sequence ID" value="QHT36074.1"/>
    <property type="molecule type" value="Genomic_DNA"/>
</dbReference>